<dbReference type="NCBIfam" id="NF002904">
    <property type="entry name" value="PRK03512.1"/>
    <property type="match status" value="1"/>
</dbReference>
<comment type="catalytic activity">
    <reaction evidence="8 9 10">
        <text>2-[(2R,5Z)-2-carboxy-4-methylthiazol-5(2H)-ylidene]ethyl phosphate + 4-amino-2-methyl-5-(diphosphooxymethyl)pyrimidine + 2 H(+) = thiamine phosphate + CO2 + diphosphate</text>
        <dbReference type="Rhea" id="RHEA:47844"/>
        <dbReference type="ChEBI" id="CHEBI:15378"/>
        <dbReference type="ChEBI" id="CHEBI:16526"/>
        <dbReference type="ChEBI" id="CHEBI:33019"/>
        <dbReference type="ChEBI" id="CHEBI:37575"/>
        <dbReference type="ChEBI" id="CHEBI:57841"/>
        <dbReference type="ChEBI" id="CHEBI:62899"/>
        <dbReference type="EC" id="2.5.1.3"/>
    </reaction>
</comment>
<sequence>MALTDPFLSSEGESTRRGGARHSLANIKTLLEHHAEVRGLVFSAWTIKSEQQKVELFIQDHPVYRLTVMNDDQNTLRIQLFRLTEQSESFVLNFCPHIEVETIHETPLTPSVWIAMGCLPGAVSEMWHGNDAFDHPGFQALLTSRVPRQWQKSDINNYLAALLISLLQDYSVEDALLLAHASSVSRETWPIHCHDFPDLLCFEPATKKPVLNNNSKDYPPWPEVDREQLRFYPVLPNVEWVKKLSSAGAKTLQLRNKGNRDAHYINEIRLAIELGHQQGLQLFINDDWQLAIELGAYGVHLGQQDLQTADLTAINQANLRLGISTHGYFEILNAMRIQPSYLALGHVFATTTKVMPSKPQGLQRLKELKSFVAQCCPTMPTVAIGGIDLTNAEQIIETGVSSIAVVRAVTEADDLDGVMAEFNQIMVNSKWGDNAER</sequence>
<dbReference type="AlphaFoldDB" id="A0AB39HAQ9"/>
<feature type="binding site" evidence="9">
    <location>
        <position position="386"/>
    </location>
    <ligand>
        <name>2-[(2R,5Z)-2-carboxy-4-methylthiazol-5(2H)-ylidene]ethyl phosphate</name>
        <dbReference type="ChEBI" id="CHEBI:62899"/>
    </ligand>
</feature>
<keyword evidence="3 9" id="KW-0479">Metal-binding</keyword>
<evidence type="ECO:0000313" key="13">
    <source>
        <dbReference type="EMBL" id="XDK25032.1"/>
    </source>
</evidence>
<dbReference type="Pfam" id="PF02581">
    <property type="entry name" value="TMP-TENI"/>
    <property type="match status" value="1"/>
</dbReference>
<keyword evidence="4 9" id="KW-0460">Magnesium</keyword>
<dbReference type="InterPro" id="IPR013785">
    <property type="entry name" value="Aldolase_TIM"/>
</dbReference>
<dbReference type="CDD" id="cd00564">
    <property type="entry name" value="TMP_TenI"/>
    <property type="match status" value="1"/>
</dbReference>
<comment type="function">
    <text evidence="9">Condenses 4-methyl-5-(beta-hydroxyethyl)thiazole monophosphate (THZ-P) and 2-methyl-4-amino-5-hydroxymethyl pyrimidine pyrophosphate (HMP-PP) to form thiamine monophosphate (TMP).</text>
</comment>
<comment type="similarity">
    <text evidence="9 10">Belongs to the thiamine-phosphate synthase family.</text>
</comment>
<accession>A0AB39HAQ9</accession>
<dbReference type="EC" id="2.5.1.3" evidence="9"/>
<evidence type="ECO:0000256" key="1">
    <source>
        <dbReference type="ARBA" id="ARBA00005165"/>
    </source>
</evidence>
<dbReference type="GO" id="GO:0000287">
    <property type="term" value="F:magnesium ion binding"/>
    <property type="evidence" value="ECO:0007669"/>
    <property type="project" value="UniProtKB-UniRule"/>
</dbReference>
<feature type="binding site" evidence="9">
    <location>
        <position position="285"/>
    </location>
    <ligand>
        <name>4-amino-2-methyl-5-(diphosphooxymethyl)pyrimidine</name>
        <dbReference type="ChEBI" id="CHEBI:57841"/>
    </ligand>
</feature>
<feature type="binding site" evidence="9">
    <location>
        <position position="286"/>
    </location>
    <ligand>
        <name>Mg(2+)</name>
        <dbReference type="ChEBI" id="CHEBI:18420"/>
    </ligand>
</feature>
<evidence type="ECO:0000256" key="2">
    <source>
        <dbReference type="ARBA" id="ARBA00022679"/>
    </source>
</evidence>
<proteinExistence type="inferred from homology"/>
<comment type="pathway">
    <text evidence="1 9 11">Cofactor biosynthesis; thiamine diphosphate biosynthesis; thiamine phosphate from 4-amino-2-methyl-5-diphosphomethylpyrimidine and 4-methyl-5-(2-phosphoethyl)-thiazole: step 1/1.</text>
</comment>
<evidence type="ECO:0000256" key="10">
    <source>
        <dbReference type="RuleBase" id="RU003826"/>
    </source>
</evidence>
<evidence type="ECO:0000256" key="6">
    <source>
        <dbReference type="ARBA" id="ARBA00047334"/>
    </source>
</evidence>
<dbReference type="NCBIfam" id="TIGR00693">
    <property type="entry name" value="thiE"/>
    <property type="match status" value="1"/>
</dbReference>
<comment type="caution">
    <text evidence="9">Lacks conserved residue(s) required for the propagation of feature annotation.</text>
</comment>
<evidence type="ECO:0000259" key="12">
    <source>
        <dbReference type="Pfam" id="PF02581"/>
    </source>
</evidence>
<name>A0AB39HAQ9_9VIBR</name>
<organism evidence="13">
    <name type="scientific">Vibrio sp. HB236076</name>
    <dbReference type="NCBI Taxonomy" id="3232307"/>
    <lineage>
        <taxon>Bacteria</taxon>
        <taxon>Pseudomonadati</taxon>
        <taxon>Pseudomonadota</taxon>
        <taxon>Gammaproteobacteria</taxon>
        <taxon>Vibrionales</taxon>
        <taxon>Vibrionaceae</taxon>
        <taxon>Vibrio</taxon>
    </lineage>
</organism>
<evidence type="ECO:0000256" key="3">
    <source>
        <dbReference type="ARBA" id="ARBA00022723"/>
    </source>
</evidence>
<dbReference type="PANTHER" id="PTHR20857">
    <property type="entry name" value="THIAMINE-PHOSPHATE PYROPHOSPHORYLASE"/>
    <property type="match status" value="1"/>
</dbReference>
<feature type="binding site" evidence="9">
    <location>
        <position position="324"/>
    </location>
    <ligand>
        <name>4-amino-2-methyl-5-(diphosphooxymethyl)pyrimidine</name>
        <dbReference type="ChEBI" id="CHEBI:57841"/>
    </ligand>
</feature>
<dbReference type="PANTHER" id="PTHR20857:SF15">
    <property type="entry name" value="THIAMINE-PHOSPHATE SYNTHASE"/>
    <property type="match status" value="1"/>
</dbReference>
<dbReference type="SUPFAM" id="SSF51391">
    <property type="entry name" value="Thiamin phosphate synthase"/>
    <property type="match status" value="1"/>
</dbReference>
<dbReference type="FunFam" id="3.20.20.70:FF:000064">
    <property type="entry name" value="Thiamine-phosphate synthase"/>
    <property type="match status" value="1"/>
</dbReference>
<dbReference type="KEGG" id="vih:AB0763_12970"/>
<dbReference type="HAMAP" id="MF_00097">
    <property type="entry name" value="TMP_synthase"/>
    <property type="match status" value="1"/>
</dbReference>
<dbReference type="GO" id="GO:0009228">
    <property type="term" value="P:thiamine biosynthetic process"/>
    <property type="evidence" value="ECO:0007669"/>
    <property type="project" value="UniProtKB-KW"/>
</dbReference>
<evidence type="ECO:0000256" key="5">
    <source>
        <dbReference type="ARBA" id="ARBA00022977"/>
    </source>
</evidence>
<evidence type="ECO:0000256" key="7">
    <source>
        <dbReference type="ARBA" id="ARBA00047851"/>
    </source>
</evidence>
<feature type="domain" description="Thiamine phosphate synthase/TenI" evidence="12">
    <location>
        <begin position="238"/>
        <end position="409"/>
    </location>
</feature>
<dbReference type="GO" id="GO:0009229">
    <property type="term" value="P:thiamine diphosphate biosynthetic process"/>
    <property type="evidence" value="ECO:0007669"/>
    <property type="project" value="UniProtKB-UniRule"/>
</dbReference>
<dbReference type="InterPro" id="IPR036206">
    <property type="entry name" value="ThiamineP_synth_sf"/>
</dbReference>
<comment type="catalytic activity">
    <reaction evidence="7 9 10">
        <text>2-(2-carboxy-4-methylthiazol-5-yl)ethyl phosphate + 4-amino-2-methyl-5-(diphosphooxymethyl)pyrimidine + 2 H(+) = thiamine phosphate + CO2 + diphosphate</text>
        <dbReference type="Rhea" id="RHEA:47848"/>
        <dbReference type="ChEBI" id="CHEBI:15378"/>
        <dbReference type="ChEBI" id="CHEBI:16526"/>
        <dbReference type="ChEBI" id="CHEBI:33019"/>
        <dbReference type="ChEBI" id="CHEBI:37575"/>
        <dbReference type="ChEBI" id="CHEBI:57841"/>
        <dbReference type="ChEBI" id="CHEBI:62890"/>
        <dbReference type="EC" id="2.5.1.3"/>
    </reaction>
</comment>
<comment type="catalytic activity">
    <reaction evidence="6 9 10">
        <text>4-methyl-5-(2-phosphooxyethyl)-thiazole + 4-amino-2-methyl-5-(diphosphooxymethyl)pyrimidine + H(+) = thiamine phosphate + diphosphate</text>
        <dbReference type="Rhea" id="RHEA:22328"/>
        <dbReference type="ChEBI" id="CHEBI:15378"/>
        <dbReference type="ChEBI" id="CHEBI:33019"/>
        <dbReference type="ChEBI" id="CHEBI:37575"/>
        <dbReference type="ChEBI" id="CHEBI:57841"/>
        <dbReference type="ChEBI" id="CHEBI:58296"/>
        <dbReference type="EC" id="2.5.1.3"/>
    </reaction>
</comment>
<evidence type="ECO:0000256" key="11">
    <source>
        <dbReference type="RuleBase" id="RU004253"/>
    </source>
</evidence>
<gene>
    <name evidence="9 13" type="primary">thiE</name>
    <name evidence="13" type="ORF">AB0763_12970</name>
</gene>
<reference evidence="13" key="1">
    <citation type="submission" date="2024-07" db="EMBL/GenBank/DDBJ databases">
        <title>Genome Analysis of a Potential Novel Vibrio Species Secreting pH- and Thermo-stable Alginate Lyase and its Application in Producing Alginate Oligosaccharides.</title>
        <authorList>
            <person name="Huang H."/>
            <person name="Bao K."/>
        </authorList>
    </citation>
    <scope>NUCLEOTIDE SEQUENCE</scope>
    <source>
        <strain evidence="13">HB236076</strain>
    </source>
</reference>
<feature type="binding site" evidence="9">
    <location>
        <position position="305"/>
    </location>
    <ligand>
        <name>Mg(2+)</name>
        <dbReference type="ChEBI" id="CHEBI:18420"/>
    </ligand>
</feature>
<feature type="binding site" evidence="9">
    <location>
        <begin position="253"/>
        <end position="257"/>
    </location>
    <ligand>
        <name>4-amino-2-methyl-5-(diphosphooxymethyl)pyrimidine</name>
        <dbReference type="ChEBI" id="CHEBI:57841"/>
    </ligand>
</feature>
<keyword evidence="2 9" id="KW-0808">Transferase</keyword>
<evidence type="ECO:0000256" key="9">
    <source>
        <dbReference type="HAMAP-Rule" id="MF_00097"/>
    </source>
</evidence>
<dbReference type="RefSeq" id="WP_306102422.1">
    <property type="nucleotide sequence ID" value="NZ_CP162601.1"/>
</dbReference>
<keyword evidence="5 9" id="KW-0784">Thiamine biosynthesis</keyword>
<dbReference type="GO" id="GO:0004789">
    <property type="term" value="F:thiamine-phosphate diphosphorylase activity"/>
    <property type="evidence" value="ECO:0007669"/>
    <property type="project" value="UniProtKB-UniRule"/>
</dbReference>
<dbReference type="Gene3D" id="3.20.20.70">
    <property type="entry name" value="Aldolase class I"/>
    <property type="match status" value="1"/>
</dbReference>
<dbReference type="InterPro" id="IPR034291">
    <property type="entry name" value="TMP_synthase"/>
</dbReference>
<protein>
    <recommendedName>
        <fullName evidence="9">Thiamine-phosphate synthase</fullName>
        <shortName evidence="9">TP synthase</shortName>
        <shortName evidence="9">TPS</shortName>
        <ecNumber evidence="9">2.5.1.3</ecNumber>
    </recommendedName>
    <alternativeName>
        <fullName evidence="9">Thiamine-phosphate pyrophosphorylase</fullName>
        <shortName evidence="9">TMP pyrophosphorylase</shortName>
        <shortName evidence="9">TMP-PPase</shortName>
    </alternativeName>
</protein>
<dbReference type="EMBL" id="CP162601">
    <property type="protein sequence ID" value="XDK25032.1"/>
    <property type="molecule type" value="Genomic_DNA"/>
</dbReference>
<dbReference type="InterPro" id="IPR022998">
    <property type="entry name" value="ThiamineP_synth_TenI"/>
</dbReference>
<dbReference type="GO" id="GO:0005737">
    <property type="term" value="C:cytoplasm"/>
    <property type="evidence" value="ECO:0007669"/>
    <property type="project" value="TreeGrafter"/>
</dbReference>
<feature type="binding site" evidence="9">
    <location>
        <begin position="350"/>
        <end position="352"/>
    </location>
    <ligand>
        <name>2-[(2R,5Z)-2-carboxy-4-methylthiazol-5(2H)-ylidene]ethyl phosphate</name>
        <dbReference type="ChEBI" id="CHEBI:62899"/>
    </ligand>
</feature>
<evidence type="ECO:0000256" key="8">
    <source>
        <dbReference type="ARBA" id="ARBA00047883"/>
    </source>
</evidence>
<comment type="cofactor">
    <cofactor evidence="9">
        <name>Mg(2+)</name>
        <dbReference type="ChEBI" id="CHEBI:18420"/>
    </cofactor>
    <text evidence="9">Binds 1 Mg(2+) ion per subunit.</text>
</comment>
<evidence type="ECO:0000256" key="4">
    <source>
        <dbReference type="ARBA" id="ARBA00022842"/>
    </source>
</evidence>
<feature type="binding site" evidence="9">
    <location>
        <position position="353"/>
    </location>
    <ligand>
        <name>4-amino-2-methyl-5-(diphosphooxymethyl)pyrimidine</name>
        <dbReference type="ChEBI" id="CHEBI:57841"/>
    </ligand>
</feature>